<comment type="caution">
    <text evidence="3">The sequence shown here is derived from an EMBL/GenBank/DDBJ whole genome shotgun (WGS) entry which is preliminary data.</text>
</comment>
<feature type="transmembrane region" description="Helical" evidence="1">
    <location>
        <begin position="223"/>
        <end position="243"/>
    </location>
</feature>
<keyword evidence="4" id="KW-1185">Reference proteome</keyword>
<feature type="transmembrane region" description="Helical" evidence="1">
    <location>
        <begin position="31"/>
        <end position="51"/>
    </location>
</feature>
<keyword evidence="1" id="KW-0812">Transmembrane</keyword>
<evidence type="ECO:0008006" key="6">
    <source>
        <dbReference type="Google" id="ProtNLM"/>
    </source>
</evidence>
<organism evidence="3 5">
    <name type="scientific">Paraburkholderia madseniana</name>
    <dbReference type="NCBI Taxonomy" id="2599607"/>
    <lineage>
        <taxon>Bacteria</taxon>
        <taxon>Pseudomonadati</taxon>
        <taxon>Pseudomonadota</taxon>
        <taxon>Betaproteobacteria</taxon>
        <taxon>Burkholderiales</taxon>
        <taxon>Burkholderiaceae</taxon>
        <taxon>Paraburkholderia</taxon>
    </lineage>
</organism>
<dbReference type="Proteomes" id="UP001242288">
    <property type="component" value="Unassembled WGS sequence"/>
</dbReference>
<feature type="transmembrane region" description="Helical" evidence="1">
    <location>
        <begin position="63"/>
        <end position="82"/>
    </location>
</feature>
<evidence type="ECO:0000313" key="3">
    <source>
        <dbReference type="EMBL" id="MDQ6411236.1"/>
    </source>
</evidence>
<feature type="transmembrane region" description="Helical" evidence="1">
    <location>
        <begin position="122"/>
        <end position="141"/>
    </location>
</feature>
<gene>
    <name evidence="3" type="ORF">NIE36_29135</name>
    <name evidence="2" type="ORF">OSB80_29205</name>
</gene>
<protein>
    <recommendedName>
        <fullName evidence="6">O-antigen ligase domain-containing protein</fullName>
    </recommendedName>
</protein>
<evidence type="ECO:0000313" key="5">
    <source>
        <dbReference type="Proteomes" id="UP001242288"/>
    </source>
</evidence>
<dbReference type="RefSeq" id="WP_266260291.1">
    <property type="nucleotide sequence ID" value="NZ_JAMXWF010000029.1"/>
</dbReference>
<keyword evidence="1" id="KW-0472">Membrane</keyword>
<feature type="transmembrane region" description="Helical" evidence="1">
    <location>
        <begin position="332"/>
        <end position="356"/>
    </location>
</feature>
<keyword evidence="1" id="KW-1133">Transmembrane helix</keyword>
<dbReference type="AlphaFoldDB" id="A0AAP5BI77"/>
<proteinExistence type="predicted"/>
<feature type="transmembrane region" description="Helical" evidence="1">
    <location>
        <begin position="147"/>
        <end position="168"/>
    </location>
</feature>
<evidence type="ECO:0000313" key="2">
    <source>
        <dbReference type="EMBL" id="MCX4149419.1"/>
    </source>
</evidence>
<evidence type="ECO:0000313" key="4">
    <source>
        <dbReference type="Proteomes" id="UP001209412"/>
    </source>
</evidence>
<feature type="transmembrane region" description="Helical" evidence="1">
    <location>
        <begin position="382"/>
        <end position="399"/>
    </location>
</feature>
<dbReference type="Proteomes" id="UP001209412">
    <property type="component" value="Unassembled WGS sequence"/>
</dbReference>
<feature type="transmembrane region" description="Helical" evidence="1">
    <location>
        <begin position="198"/>
        <end position="216"/>
    </location>
</feature>
<feature type="transmembrane region" description="Helical" evidence="1">
    <location>
        <begin position="88"/>
        <end position="110"/>
    </location>
</feature>
<reference evidence="3" key="1">
    <citation type="submission" date="2022-06" db="EMBL/GenBank/DDBJ databases">
        <title>PHB producers.</title>
        <authorList>
            <person name="Besaury L."/>
        </authorList>
    </citation>
    <scope>NUCLEOTIDE SEQUENCE</scope>
    <source>
        <strain evidence="3 4">SEWS6</strain>
    </source>
</reference>
<feature type="transmembrane region" description="Helical" evidence="1">
    <location>
        <begin position="175"/>
        <end position="192"/>
    </location>
</feature>
<dbReference type="EMBL" id="JAMXWF010000029">
    <property type="protein sequence ID" value="MDQ6411236.1"/>
    <property type="molecule type" value="Genomic_DNA"/>
</dbReference>
<sequence length="452" mass="49964">MKINTSTSILIWPFIFPLVFDIKTDENGDHSWQIVLVALAIFSGGCLLAIAPRFRANLQLKKFVSSALYVTLLGSLFTQFAIQNDFANYLRVLLPYVLFFLAYKVGVSAWHPGRRKLIEDTLVNAMYLSLVFTLVAGLLAGGPIDQVRYHVVSPVFLGLQGFLLHEIIVARRVKLMYVAVLVLSIAIELLSVTRSLLIGTVGLFLFAIWMASPNVLRFARSVLRATLIAAIIGAVAGGTAVLASPNLADMWEQRIFLFQQDKNGIDPTTLTRVAEAQNQYDQVTSSLSSTVIGEGYGHPYRYAQEYISELAPYLGQARLDAMSVWEGGHNLWVYQLFAGGILFGLAFPGALLYGCYRCARSYKRSYRSAVATQFMRNSGRHLIMLVGFILTTIGGNPMGQRFSGLAYGLSMGLMVADHCRGIIASRTDAALNRESQTTSIHTFNHQELHSEI</sequence>
<evidence type="ECO:0000256" key="1">
    <source>
        <dbReference type="SAM" id="Phobius"/>
    </source>
</evidence>
<name>A0AAP5BI77_9BURK</name>
<dbReference type="EMBL" id="JAPKHW010000029">
    <property type="protein sequence ID" value="MCX4149419.1"/>
    <property type="molecule type" value="Genomic_DNA"/>
</dbReference>
<accession>A0AAP5BI77</accession>